<name>A0ABY7FW49_MYAAR</name>
<reference evidence="1" key="1">
    <citation type="submission" date="2022-11" db="EMBL/GenBank/DDBJ databases">
        <title>Centuries of genome instability and evolution in soft-shell clam transmissible cancer (bioRxiv).</title>
        <authorList>
            <person name="Hart S.F.M."/>
            <person name="Yonemitsu M.A."/>
            <person name="Giersch R.M."/>
            <person name="Beal B.F."/>
            <person name="Arriagada G."/>
            <person name="Davis B.W."/>
            <person name="Ostrander E.A."/>
            <person name="Goff S.P."/>
            <person name="Metzger M.J."/>
        </authorList>
    </citation>
    <scope>NUCLEOTIDE SEQUENCE</scope>
    <source>
        <strain evidence="1">MELC-2E11</strain>
        <tissue evidence="1">Siphon/mantle</tissue>
    </source>
</reference>
<accession>A0ABY7FW49</accession>
<evidence type="ECO:0000313" key="2">
    <source>
        <dbReference type="Proteomes" id="UP001164746"/>
    </source>
</evidence>
<proteinExistence type="predicted"/>
<evidence type="ECO:0000313" key="1">
    <source>
        <dbReference type="EMBL" id="WAR25847.1"/>
    </source>
</evidence>
<dbReference type="EMBL" id="CP111025">
    <property type="protein sequence ID" value="WAR25847.1"/>
    <property type="molecule type" value="Genomic_DNA"/>
</dbReference>
<keyword evidence="2" id="KW-1185">Reference proteome</keyword>
<dbReference type="Proteomes" id="UP001164746">
    <property type="component" value="Chromosome 14"/>
</dbReference>
<protein>
    <submittedName>
        <fullName evidence="1">Uncharacterized protein</fullName>
    </submittedName>
</protein>
<gene>
    <name evidence="1" type="ORF">MAR_011551</name>
</gene>
<organism evidence="1 2">
    <name type="scientific">Mya arenaria</name>
    <name type="common">Soft-shell clam</name>
    <dbReference type="NCBI Taxonomy" id="6604"/>
    <lineage>
        <taxon>Eukaryota</taxon>
        <taxon>Metazoa</taxon>
        <taxon>Spiralia</taxon>
        <taxon>Lophotrochozoa</taxon>
        <taxon>Mollusca</taxon>
        <taxon>Bivalvia</taxon>
        <taxon>Autobranchia</taxon>
        <taxon>Heteroconchia</taxon>
        <taxon>Euheterodonta</taxon>
        <taxon>Imparidentia</taxon>
        <taxon>Neoheterodontei</taxon>
        <taxon>Myida</taxon>
        <taxon>Myoidea</taxon>
        <taxon>Myidae</taxon>
        <taxon>Mya</taxon>
    </lineage>
</organism>
<sequence length="122" mass="14727">MAMSSLADYGDLSRLRSWSRHSHYETPKSMRGVWRTSYQNSFNGKKIGYNPDKIIVDYFTGQRQVVPTRNSLQEERKRTRLNERARNGFRYWTLEKPKTTSCKYVHNWKIWNRGLQNCTWSW</sequence>